<keyword evidence="5" id="KW-1133">Transmembrane helix</keyword>
<dbReference type="EC" id="3.2.1.28" evidence="2"/>
<dbReference type="InterPro" id="IPR001661">
    <property type="entry name" value="Glyco_hydro_37"/>
</dbReference>
<dbReference type="Gene3D" id="1.50.10.10">
    <property type="match status" value="1"/>
</dbReference>
<name>A0A8H7ZKW8_9FUNG</name>
<dbReference type="GO" id="GO:0005993">
    <property type="term" value="P:trehalose catabolic process"/>
    <property type="evidence" value="ECO:0007669"/>
    <property type="project" value="TreeGrafter"/>
</dbReference>
<evidence type="ECO:0000256" key="5">
    <source>
        <dbReference type="SAM" id="Phobius"/>
    </source>
</evidence>
<keyword evidence="5" id="KW-0472">Membrane</keyword>
<dbReference type="Pfam" id="PF01204">
    <property type="entry name" value="Trehalase"/>
    <property type="match status" value="1"/>
</dbReference>
<dbReference type="SUPFAM" id="SSF48208">
    <property type="entry name" value="Six-hairpin glycosidases"/>
    <property type="match status" value="1"/>
</dbReference>
<evidence type="ECO:0000313" key="6">
    <source>
        <dbReference type="EMBL" id="KAG5455355.1"/>
    </source>
</evidence>
<dbReference type="AlphaFoldDB" id="A0A8H7ZKW8"/>
<comment type="similarity">
    <text evidence="1">Belongs to the glycosyl hydrolase 37 family.</text>
</comment>
<protein>
    <recommendedName>
        <fullName evidence="2">alpha,alpha-trehalase</fullName>
        <ecNumber evidence="2">3.2.1.28</ecNumber>
    </recommendedName>
    <alternativeName>
        <fullName evidence="3">Alpha,alpha-trehalase</fullName>
    </alternativeName>
    <alternativeName>
        <fullName evidence="4">Alpha,alpha-trehalose glucohydrolase</fullName>
    </alternativeName>
</protein>
<dbReference type="PANTHER" id="PTHR23403">
    <property type="entry name" value="TREHALASE"/>
    <property type="match status" value="1"/>
</dbReference>
<evidence type="ECO:0000313" key="7">
    <source>
        <dbReference type="Proteomes" id="UP000673691"/>
    </source>
</evidence>
<reference evidence="6 7" key="1">
    <citation type="journal article" name="Sci. Rep.">
        <title>Genome-scale phylogenetic analyses confirm Olpidium as the closest living zoosporic fungus to the non-flagellated, terrestrial fungi.</title>
        <authorList>
            <person name="Chang Y."/>
            <person name="Rochon D."/>
            <person name="Sekimoto S."/>
            <person name="Wang Y."/>
            <person name="Chovatia M."/>
            <person name="Sandor L."/>
            <person name="Salamov A."/>
            <person name="Grigoriev I.V."/>
            <person name="Stajich J.E."/>
            <person name="Spatafora J.W."/>
        </authorList>
    </citation>
    <scope>NUCLEOTIDE SEQUENCE [LARGE SCALE GENOMIC DNA]</scope>
    <source>
        <strain evidence="6">S191</strain>
    </source>
</reference>
<gene>
    <name evidence="6" type="ORF">BJ554DRAFT_5254</name>
</gene>
<sequence length="114" mass="12319">MFEKYDARKVGVPGDGGEYVVQEGFGWSNGVVLWILDEFALRLNLTAPESCQNEGLLDGDPTDANVFGPLRLAATRPLAAAVGGAAFFAGVGAAWFGYRRMRKRVSGPERHEMA</sequence>
<dbReference type="OrthoDB" id="3542292at2759"/>
<evidence type="ECO:0000256" key="4">
    <source>
        <dbReference type="ARBA" id="ARBA00031637"/>
    </source>
</evidence>
<keyword evidence="5" id="KW-0812">Transmembrane</keyword>
<proteinExistence type="inferred from homology"/>
<dbReference type="InterPro" id="IPR012341">
    <property type="entry name" value="6hp_glycosidase-like_sf"/>
</dbReference>
<accession>A0A8H7ZKW8</accession>
<dbReference type="GO" id="GO:0004555">
    <property type="term" value="F:alpha,alpha-trehalase activity"/>
    <property type="evidence" value="ECO:0007669"/>
    <property type="project" value="UniProtKB-EC"/>
</dbReference>
<evidence type="ECO:0000256" key="3">
    <source>
        <dbReference type="ARBA" id="ARBA00030473"/>
    </source>
</evidence>
<comment type="caution">
    <text evidence="6">The sequence shown here is derived from an EMBL/GenBank/DDBJ whole genome shotgun (WGS) entry which is preliminary data.</text>
</comment>
<feature type="transmembrane region" description="Helical" evidence="5">
    <location>
        <begin position="78"/>
        <end position="98"/>
    </location>
</feature>
<dbReference type="PANTHER" id="PTHR23403:SF1">
    <property type="entry name" value="TREHALASE"/>
    <property type="match status" value="1"/>
</dbReference>
<dbReference type="InterPro" id="IPR008928">
    <property type="entry name" value="6-hairpin_glycosidase_sf"/>
</dbReference>
<evidence type="ECO:0000256" key="1">
    <source>
        <dbReference type="ARBA" id="ARBA00005615"/>
    </source>
</evidence>
<organism evidence="6 7">
    <name type="scientific">Olpidium bornovanus</name>
    <dbReference type="NCBI Taxonomy" id="278681"/>
    <lineage>
        <taxon>Eukaryota</taxon>
        <taxon>Fungi</taxon>
        <taxon>Fungi incertae sedis</taxon>
        <taxon>Olpidiomycota</taxon>
        <taxon>Olpidiomycotina</taxon>
        <taxon>Olpidiomycetes</taxon>
        <taxon>Olpidiales</taxon>
        <taxon>Olpidiaceae</taxon>
        <taxon>Olpidium</taxon>
    </lineage>
</organism>
<evidence type="ECO:0000256" key="2">
    <source>
        <dbReference type="ARBA" id="ARBA00012757"/>
    </source>
</evidence>
<dbReference type="EMBL" id="JAEFCI010013513">
    <property type="protein sequence ID" value="KAG5455355.1"/>
    <property type="molecule type" value="Genomic_DNA"/>
</dbReference>
<dbReference type="Proteomes" id="UP000673691">
    <property type="component" value="Unassembled WGS sequence"/>
</dbReference>
<keyword evidence="7" id="KW-1185">Reference proteome</keyword>